<dbReference type="GO" id="GO:0005759">
    <property type="term" value="C:mitochondrial matrix"/>
    <property type="evidence" value="ECO:0007669"/>
    <property type="project" value="UniProtKB-SubCell"/>
</dbReference>
<feature type="domain" description="Lipoyl-binding" evidence="12">
    <location>
        <begin position="97"/>
        <end position="172"/>
    </location>
</feature>
<evidence type="ECO:0000256" key="6">
    <source>
        <dbReference type="ARBA" id="ARBA00022946"/>
    </source>
</evidence>
<dbReference type="OrthoDB" id="202158at2759"/>
<keyword evidence="8 10" id="KW-0012">Acyltransferase</keyword>
<dbReference type="PANTHER" id="PTHR43178:SF5">
    <property type="entry name" value="LIPOAMIDE ACYLTRANSFERASE COMPONENT OF BRANCHED-CHAIN ALPHA-KETO ACID DEHYDROGENASE COMPLEX, MITOCHONDRIAL"/>
    <property type="match status" value="1"/>
</dbReference>
<evidence type="ECO:0000259" key="12">
    <source>
        <dbReference type="PROSITE" id="PS50968"/>
    </source>
</evidence>
<dbReference type="KEGG" id="aplc:110982834"/>
<dbReference type="Proteomes" id="UP000694845">
    <property type="component" value="Unplaced"/>
</dbReference>
<comment type="similarity">
    <text evidence="3 10">Belongs to the 2-oxoacid dehydrogenase family.</text>
</comment>
<evidence type="ECO:0000256" key="5">
    <source>
        <dbReference type="ARBA" id="ARBA00022823"/>
    </source>
</evidence>
<dbReference type="Pfam" id="PF02817">
    <property type="entry name" value="E3_binding"/>
    <property type="match status" value="1"/>
</dbReference>
<evidence type="ECO:0000256" key="10">
    <source>
        <dbReference type="RuleBase" id="RU003423"/>
    </source>
</evidence>
<keyword evidence="4 10" id="KW-0808">Transferase</keyword>
<comment type="subcellular location">
    <subcellularLocation>
        <location evidence="2">Mitochondrion matrix</location>
    </subcellularLocation>
</comment>
<dbReference type="AlphaFoldDB" id="A0A8B7YXM3"/>
<dbReference type="Gene3D" id="4.10.320.10">
    <property type="entry name" value="E3-binding domain"/>
    <property type="match status" value="1"/>
</dbReference>
<evidence type="ECO:0000256" key="7">
    <source>
        <dbReference type="ARBA" id="ARBA00023128"/>
    </source>
</evidence>
<evidence type="ECO:0000256" key="4">
    <source>
        <dbReference type="ARBA" id="ARBA00022679"/>
    </source>
</evidence>
<dbReference type="FunFam" id="3.30.559.10:FF:000027">
    <property type="entry name" value="Dihydrolipoamide acetyltransferase component of pyruvate dehydrogenase complex"/>
    <property type="match status" value="1"/>
</dbReference>
<dbReference type="GO" id="GO:0016407">
    <property type="term" value="F:acetyltransferase activity"/>
    <property type="evidence" value="ECO:0007669"/>
    <property type="project" value="TreeGrafter"/>
</dbReference>
<dbReference type="Pfam" id="PF00198">
    <property type="entry name" value="2-oxoacid_dh"/>
    <property type="match status" value="1"/>
</dbReference>
<dbReference type="Gene3D" id="3.30.559.10">
    <property type="entry name" value="Chloramphenicol acetyltransferase-like domain"/>
    <property type="match status" value="1"/>
</dbReference>
<dbReference type="PANTHER" id="PTHR43178">
    <property type="entry name" value="DIHYDROLIPOAMIDE ACETYLTRANSFERASE COMPONENT OF PYRUVATE DEHYDROGENASE COMPLEX"/>
    <property type="match status" value="1"/>
</dbReference>
<dbReference type="InterPro" id="IPR036625">
    <property type="entry name" value="E3-bd_dom_sf"/>
</dbReference>
<dbReference type="GeneID" id="110982834"/>
<dbReference type="Gene3D" id="2.40.50.100">
    <property type="match status" value="1"/>
</dbReference>
<dbReference type="InterPro" id="IPR011053">
    <property type="entry name" value="Single_hybrid_motif"/>
</dbReference>
<dbReference type="FunFam" id="4.10.320.10:FF:000002">
    <property type="entry name" value="Dihydrolipoamide acetyltransferase component of pyruvate dehydrogenase complex"/>
    <property type="match status" value="1"/>
</dbReference>
<dbReference type="CDD" id="cd06849">
    <property type="entry name" value="lipoyl_domain"/>
    <property type="match status" value="1"/>
</dbReference>
<dbReference type="InterPro" id="IPR004167">
    <property type="entry name" value="PSBD"/>
</dbReference>
<dbReference type="GO" id="GO:0005829">
    <property type="term" value="C:cytosol"/>
    <property type="evidence" value="ECO:0007669"/>
    <property type="project" value="UniProtKB-ARBA"/>
</dbReference>
<evidence type="ECO:0000256" key="2">
    <source>
        <dbReference type="ARBA" id="ARBA00004305"/>
    </source>
</evidence>
<keyword evidence="5 10" id="KW-0450">Lipoyl</keyword>
<reference evidence="15" key="1">
    <citation type="submission" date="2025-08" db="UniProtKB">
        <authorList>
            <consortium name="RefSeq"/>
        </authorList>
    </citation>
    <scope>IDENTIFICATION</scope>
</reference>
<dbReference type="InterPro" id="IPR000089">
    <property type="entry name" value="Biotin_lipoyl"/>
</dbReference>
<gene>
    <name evidence="15" type="primary">LOC110982834</name>
</gene>
<evidence type="ECO:0000256" key="9">
    <source>
        <dbReference type="ARBA" id="ARBA00051775"/>
    </source>
</evidence>
<evidence type="ECO:0000259" key="13">
    <source>
        <dbReference type="PROSITE" id="PS51826"/>
    </source>
</evidence>
<dbReference type="InterPro" id="IPR023213">
    <property type="entry name" value="CAT-like_dom_sf"/>
</dbReference>
<keyword evidence="6" id="KW-0809">Transit peptide</keyword>
<proteinExistence type="inferred from homology"/>
<dbReference type="CTD" id="1629"/>
<evidence type="ECO:0000256" key="1">
    <source>
        <dbReference type="ARBA" id="ARBA00001938"/>
    </source>
</evidence>
<dbReference type="RefSeq" id="XP_022097240.1">
    <property type="nucleotide sequence ID" value="XM_022241548.1"/>
</dbReference>
<comment type="cofactor">
    <cofactor evidence="1 10">
        <name>(R)-lipoate</name>
        <dbReference type="ChEBI" id="CHEBI:83088"/>
    </cofactor>
</comment>
<feature type="domain" description="Peripheral subunit-binding (PSBD)" evidence="13">
    <location>
        <begin position="216"/>
        <end position="253"/>
    </location>
</feature>
<feature type="region of interest" description="Disordered" evidence="11">
    <location>
        <begin position="262"/>
        <end position="303"/>
    </location>
</feature>
<name>A0A8B7YXM3_ACAPL</name>
<feature type="compositionally biased region" description="Pro residues" evidence="11">
    <location>
        <begin position="268"/>
        <end position="299"/>
    </location>
</feature>
<accession>A0A8B7YXM3</accession>
<dbReference type="SUPFAM" id="SSF51230">
    <property type="entry name" value="Single hybrid motif"/>
    <property type="match status" value="1"/>
</dbReference>
<organism evidence="14 15">
    <name type="scientific">Acanthaster planci</name>
    <name type="common">Crown-of-thorns starfish</name>
    <dbReference type="NCBI Taxonomy" id="133434"/>
    <lineage>
        <taxon>Eukaryota</taxon>
        <taxon>Metazoa</taxon>
        <taxon>Echinodermata</taxon>
        <taxon>Eleutherozoa</taxon>
        <taxon>Asterozoa</taxon>
        <taxon>Asteroidea</taxon>
        <taxon>Valvatacea</taxon>
        <taxon>Valvatida</taxon>
        <taxon>Acanthasteridae</taxon>
        <taxon>Acanthaster</taxon>
    </lineage>
</organism>
<evidence type="ECO:0000313" key="14">
    <source>
        <dbReference type="Proteomes" id="UP000694845"/>
    </source>
</evidence>
<comment type="catalytic activity">
    <reaction evidence="9">
        <text>N(6)-[(R)-dihydrolipoyl]-L-lysyl-[protein] + 2-methylpropanoyl-CoA = N(6)-[(R)-S(8)-2-methylpropanoyldihydrolipoyl]-L-lysyl-[protein] + CoA</text>
        <dbReference type="Rhea" id="RHEA:18865"/>
        <dbReference type="Rhea" id="RHEA-COMP:10475"/>
        <dbReference type="Rhea" id="RHEA-COMP:10497"/>
        <dbReference type="ChEBI" id="CHEBI:57287"/>
        <dbReference type="ChEBI" id="CHEBI:57338"/>
        <dbReference type="ChEBI" id="CHEBI:83100"/>
        <dbReference type="ChEBI" id="CHEBI:83142"/>
        <dbReference type="EC" id="2.3.1.168"/>
    </reaction>
    <physiologicalReaction direction="left-to-right" evidence="9">
        <dbReference type="Rhea" id="RHEA:18866"/>
    </physiologicalReaction>
</comment>
<dbReference type="SUPFAM" id="SSF52777">
    <property type="entry name" value="CoA-dependent acyltransferases"/>
    <property type="match status" value="1"/>
</dbReference>
<dbReference type="PROSITE" id="PS00189">
    <property type="entry name" value="LIPOYL"/>
    <property type="match status" value="1"/>
</dbReference>
<dbReference type="FunFam" id="2.40.50.100:FF:000013">
    <property type="entry name" value="Dihydrolipoamide acetyltransferase component of pyruvate dehydrogenase complex"/>
    <property type="match status" value="1"/>
</dbReference>
<dbReference type="SUPFAM" id="SSF47005">
    <property type="entry name" value="Peripheral subunit-binding domain of 2-oxo acid dehydrogenase complex"/>
    <property type="match status" value="1"/>
</dbReference>
<dbReference type="Pfam" id="PF00364">
    <property type="entry name" value="Biotin_lipoyl"/>
    <property type="match status" value="1"/>
</dbReference>
<evidence type="ECO:0000313" key="15">
    <source>
        <dbReference type="RefSeq" id="XP_022097240.1"/>
    </source>
</evidence>
<dbReference type="InterPro" id="IPR050743">
    <property type="entry name" value="2-oxoacid_DH_E2_comp"/>
</dbReference>
<dbReference type="PROSITE" id="PS51826">
    <property type="entry name" value="PSBD"/>
    <property type="match status" value="1"/>
</dbReference>
<evidence type="ECO:0000256" key="8">
    <source>
        <dbReference type="ARBA" id="ARBA00023315"/>
    </source>
</evidence>
<dbReference type="PROSITE" id="PS50968">
    <property type="entry name" value="BIOTINYL_LIPOYL"/>
    <property type="match status" value="1"/>
</dbReference>
<evidence type="ECO:0000256" key="11">
    <source>
        <dbReference type="SAM" id="MobiDB-lite"/>
    </source>
</evidence>
<dbReference type="EC" id="2.3.1.-" evidence="10"/>
<evidence type="ECO:0000256" key="3">
    <source>
        <dbReference type="ARBA" id="ARBA00007317"/>
    </source>
</evidence>
<dbReference type="GO" id="GO:0043754">
    <property type="term" value="F:dihydrolipoamide branched chain acyltransferase activity"/>
    <property type="evidence" value="ECO:0007669"/>
    <property type="project" value="UniProtKB-EC"/>
</dbReference>
<dbReference type="GO" id="GO:0031405">
    <property type="term" value="F:lipoic acid binding"/>
    <property type="evidence" value="ECO:0007669"/>
    <property type="project" value="TreeGrafter"/>
</dbReference>
<keyword evidence="14" id="KW-1185">Reference proteome</keyword>
<sequence>MEFRDAMKIWRAQSLLMLEMANLIRQLWIRSSPLQRCTRNLNYATRHFSVCCSSSHYSPHARCTSRRLPSAKLYRPLADLSTSIRCLGMSSVLHGDVVQFKLSDIGEGIAEVVIKEWYVKEGDTVAQFDSICEVQSDKASVTITSRYDGVIRKIHYEVDDIARVGSPLVDIEVTSESSQDVDDSSSMSDSDSDSDGDTIQSGEEAAHEERRNVKVLATPAVKRLAMENNISLADVDGTGKDGRVLKEDMLRYLDMVKSGATTAASAAPPKPPPLIPQAPPSPPPPTPPSVTLPVPPSRPFEPVVVGQDRTEPIRGIKKAMVKTMTAANQIPHFGYCDEIDVSSLMELRGVLKEAAGLRGVKFSLMPMFIKAASMALHYFPILNASVDEQCESLTYKASHNIGFAMDTPQGLLVPNVKNVQARTIFEIAQELNRLMTLGYEGKLGSDDLEGVTFTLSNIGTIGGTYARPVLMPGTVAIGAIGKVQALPRFDEDDEVYKAYVMNVSWSADHRVIDGATMARFSNIWKSYLEEPATMTLDLK</sequence>
<keyword evidence="7" id="KW-0496">Mitochondrion</keyword>
<feature type="region of interest" description="Disordered" evidence="11">
    <location>
        <begin position="173"/>
        <end position="214"/>
    </location>
</feature>
<dbReference type="InterPro" id="IPR001078">
    <property type="entry name" value="2-oxoacid_DH_actylTfrase"/>
</dbReference>
<protein>
    <recommendedName>
        <fullName evidence="10">Dihydrolipoamide acetyltransferase component of pyruvate dehydrogenase complex</fullName>
        <ecNumber evidence="10">2.3.1.-</ecNumber>
    </recommendedName>
</protein>
<dbReference type="InterPro" id="IPR003016">
    <property type="entry name" value="2-oxoA_DH_lipoyl-BS"/>
</dbReference>